<dbReference type="EMBL" id="HBHL01004245">
    <property type="protein sequence ID" value="CAD9713849.1"/>
    <property type="molecule type" value="Transcribed_RNA"/>
</dbReference>
<evidence type="ECO:0008006" key="2">
    <source>
        <dbReference type="Google" id="ProtNLM"/>
    </source>
</evidence>
<organism evidence="1">
    <name type="scientific">Chloropicon primus</name>
    <dbReference type="NCBI Taxonomy" id="1764295"/>
    <lineage>
        <taxon>Eukaryota</taxon>
        <taxon>Viridiplantae</taxon>
        <taxon>Chlorophyta</taxon>
        <taxon>Chloropicophyceae</taxon>
        <taxon>Chloropicales</taxon>
        <taxon>Chloropicaceae</taxon>
        <taxon>Chloropicon</taxon>
    </lineage>
</organism>
<evidence type="ECO:0000313" key="1">
    <source>
        <dbReference type="EMBL" id="CAD9713849.1"/>
    </source>
</evidence>
<reference evidence="1" key="1">
    <citation type="submission" date="2021-01" db="EMBL/GenBank/DDBJ databases">
        <authorList>
            <person name="Corre E."/>
            <person name="Pelletier E."/>
            <person name="Niang G."/>
            <person name="Scheremetjew M."/>
            <person name="Finn R."/>
            <person name="Kale V."/>
            <person name="Holt S."/>
            <person name="Cochrane G."/>
            <person name="Meng A."/>
            <person name="Brown T."/>
            <person name="Cohen L."/>
        </authorList>
    </citation>
    <scope>NUCLEOTIDE SEQUENCE</scope>
    <source>
        <strain evidence="1">CCMP1205</strain>
    </source>
</reference>
<sequence>MKISAVSGGGGGGERKEQSVVEQLIFLRIDPEQVEPEDARECVENIWSLQYQTAGVVCSSAGASLEEKIGSGLLGSPKGLGYFTHAVHFRFPGRDQMDTFVQSPVVQKVRGITWCVAFWILRSQELTRAGNCRFRYCSGFCQGVHLELRGQGRAELRVEHPRGPLRHLQEGPGLGRGL</sequence>
<dbReference type="AlphaFoldDB" id="A0A7S2WY05"/>
<gene>
    <name evidence="1" type="ORF">CPRI1469_LOCUS2701</name>
</gene>
<proteinExistence type="predicted"/>
<accession>A0A7S2WY05</accession>
<protein>
    <recommendedName>
        <fullName evidence="2">Stress-response A/B barrel domain-containing protein</fullName>
    </recommendedName>
</protein>
<name>A0A7S2WY05_9CHLO</name>